<dbReference type="InterPro" id="IPR010852">
    <property type="entry name" value="ABATE"/>
</dbReference>
<evidence type="ECO:0000313" key="2">
    <source>
        <dbReference type="EMBL" id="RNB85539.1"/>
    </source>
</evidence>
<dbReference type="Pfam" id="PF11706">
    <property type="entry name" value="zf-CGNR"/>
    <property type="match status" value="1"/>
</dbReference>
<proteinExistence type="predicted"/>
<gene>
    <name evidence="2" type="ORF">EDM58_03135</name>
</gene>
<sequence>MEWLCVDFLNSDWRDWRGSGRSENRLEKTEWMEAFLHKWNLTAPLPAPQSELASLLSLRHLLRQMVEAVVEGKAISVKDLDALNQVLALSPSHLRLSLAEQDYRLEQVSAAGGWDNVMGRIAESFADLLVHQDRRRLKICDNRDCQWVFFDESRNRVRRWCDDKACGNLMKVRRFRERQKEKGEA</sequence>
<dbReference type="Gene3D" id="1.10.3300.10">
    <property type="entry name" value="Jann2411-like domain"/>
    <property type="match status" value="1"/>
</dbReference>
<dbReference type="Pfam" id="PF07336">
    <property type="entry name" value="ABATE"/>
    <property type="match status" value="1"/>
</dbReference>
<accession>A0A3M8DD84</accession>
<organism evidence="2 3">
    <name type="scientific">Brevibacillus panacihumi</name>
    <dbReference type="NCBI Taxonomy" id="497735"/>
    <lineage>
        <taxon>Bacteria</taxon>
        <taxon>Bacillati</taxon>
        <taxon>Bacillota</taxon>
        <taxon>Bacilli</taxon>
        <taxon>Bacillales</taxon>
        <taxon>Paenibacillaceae</taxon>
        <taxon>Brevibacillus</taxon>
    </lineage>
</organism>
<dbReference type="AlphaFoldDB" id="A0A3M8DD84"/>
<dbReference type="RefSeq" id="WP_122912049.1">
    <property type="nucleotide sequence ID" value="NZ_RHHT01000003.1"/>
</dbReference>
<comment type="caution">
    <text evidence="2">The sequence shown here is derived from an EMBL/GenBank/DDBJ whole genome shotgun (WGS) entry which is preliminary data.</text>
</comment>
<evidence type="ECO:0000313" key="3">
    <source>
        <dbReference type="Proteomes" id="UP000281915"/>
    </source>
</evidence>
<dbReference type="Proteomes" id="UP000281915">
    <property type="component" value="Unassembled WGS sequence"/>
</dbReference>
<reference evidence="2 3" key="1">
    <citation type="submission" date="2018-10" db="EMBL/GenBank/DDBJ databases">
        <title>Phylogenomics of Brevibacillus.</title>
        <authorList>
            <person name="Dunlap C."/>
        </authorList>
    </citation>
    <scope>NUCLEOTIDE SEQUENCE [LARGE SCALE GENOMIC DNA]</scope>
    <source>
        <strain evidence="2 3">JCM 15085</strain>
    </source>
</reference>
<protein>
    <recommendedName>
        <fullName evidence="1">Zinc finger CGNR domain-containing protein</fullName>
    </recommendedName>
</protein>
<dbReference type="PANTHER" id="PTHR35525">
    <property type="entry name" value="BLL6575 PROTEIN"/>
    <property type="match status" value="1"/>
</dbReference>
<dbReference type="InterPro" id="IPR021005">
    <property type="entry name" value="Znf_CGNR"/>
</dbReference>
<dbReference type="SUPFAM" id="SSF160904">
    <property type="entry name" value="Jann2411-like"/>
    <property type="match status" value="1"/>
</dbReference>
<dbReference type="PANTHER" id="PTHR35525:SF3">
    <property type="entry name" value="BLL6575 PROTEIN"/>
    <property type="match status" value="1"/>
</dbReference>
<name>A0A3M8DD84_9BACL</name>
<dbReference type="InterPro" id="IPR023286">
    <property type="entry name" value="ABATE_dom_sf"/>
</dbReference>
<dbReference type="EMBL" id="RHHT01000003">
    <property type="protein sequence ID" value="RNB85539.1"/>
    <property type="molecule type" value="Genomic_DNA"/>
</dbReference>
<evidence type="ECO:0000259" key="1">
    <source>
        <dbReference type="Pfam" id="PF11706"/>
    </source>
</evidence>
<feature type="domain" description="Zinc finger CGNR" evidence="1">
    <location>
        <begin position="136"/>
        <end position="179"/>
    </location>
</feature>